<keyword evidence="2" id="KW-1185">Reference proteome</keyword>
<evidence type="ECO:0000313" key="1">
    <source>
        <dbReference type="EMBL" id="KHG23794.1"/>
    </source>
</evidence>
<gene>
    <name evidence="1" type="ORF">F383_29581</name>
</gene>
<sequence>MGVGEVNEVGHGVQHVRVYMPW</sequence>
<organism evidence="1 2">
    <name type="scientific">Gossypium arboreum</name>
    <name type="common">Tree cotton</name>
    <name type="synonym">Gossypium nanking</name>
    <dbReference type="NCBI Taxonomy" id="29729"/>
    <lineage>
        <taxon>Eukaryota</taxon>
        <taxon>Viridiplantae</taxon>
        <taxon>Streptophyta</taxon>
        <taxon>Embryophyta</taxon>
        <taxon>Tracheophyta</taxon>
        <taxon>Spermatophyta</taxon>
        <taxon>Magnoliopsida</taxon>
        <taxon>eudicotyledons</taxon>
        <taxon>Gunneridae</taxon>
        <taxon>Pentapetalae</taxon>
        <taxon>rosids</taxon>
        <taxon>malvids</taxon>
        <taxon>Malvales</taxon>
        <taxon>Malvaceae</taxon>
        <taxon>Malvoideae</taxon>
        <taxon>Gossypium</taxon>
    </lineage>
</organism>
<dbReference type="Proteomes" id="UP000032142">
    <property type="component" value="Unassembled WGS sequence"/>
</dbReference>
<evidence type="ECO:0000313" key="2">
    <source>
        <dbReference type="Proteomes" id="UP000032142"/>
    </source>
</evidence>
<dbReference type="EMBL" id="KN426319">
    <property type="protein sequence ID" value="KHG23794.1"/>
    <property type="molecule type" value="Genomic_DNA"/>
</dbReference>
<reference evidence="2" key="1">
    <citation type="submission" date="2014-09" db="EMBL/GenBank/DDBJ databases">
        <authorList>
            <person name="Mudge J."/>
            <person name="Ramaraj T."/>
            <person name="Lindquist I.E."/>
            <person name="Bharti A.K."/>
            <person name="Sundararajan A."/>
            <person name="Cameron C.T."/>
            <person name="Woodward J.E."/>
            <person name="May G.D."/>
            <person name="Brubaker C."/>
            <person name="Broadhvest J."/>
            <person name="Wilkins T.A."/>
        </authorList>
    </citation>
    <scope>NUCLEOTIDE SEQUENCE</scope>
    <source>
        <strain evidence="2">cv. AKA8401</strain>
    </source>
</reference>
<accession>A0A0B0PH97</accession>
<protein>
    <submittedName>
        <fullName evidence="1">Uncharacterized protein</fullName>
    </submittedName>
</protein>
<dbReference type="AlphaFoldDB" id="A0A0B0PH97"/>
<name>A0A0B0PH97_GOSAR</name>
<proteinExistence type="predicted"/>